<dbReference type="HOGENOM" id="CLU_3147946_0_0_2"/>
<dbReference type="STRING" id="1006006.Mcup_1128"/>
<dbReference type="EMBL" id="CP002656">
    <property type="protein sequence ID" value="AEB95233.1"/>
    <property type="molecule type" value="Genomic_DNA"/>
</dbReference>
<sequence>MKDSTLGYLLGTALYVVTFQLHEGFYVEGFGLPPIEAMQHFQLHEGFY</sequence>
<keyword evidence="2" id="KW-1185">Reference proteome</keyword>
<evidence type="ECO:0000313" key="2">
    <source>
        <dbReference type="Proteomes" id="UP000007812"/>
    </source>
</evidence>
<dbReference type="Proteomes" id="UP000007812">
    <property type="component" value="Chromosome"/>
</dbReference>
<accession>F4G335</accession>
<proteinExistence type="predicted"/>
<name>F4G335_METCR</name>
<organism evidence="1 2">
    <name type="scientific">Metallosphaera cuprina (strain Ar-4)</name>
    <dbReference type="NCBI Taxonomy" id="1006006"/>
    <lineage>
        <taxon>Archaea</taxon>
        <taxon>Thermoproteota</taxon>
        <taxon>Thermoprotei</taxon>
        <taxon>Sulfolobales</taxon>
        <taxon>Sulfolobaceae</taxon>
        <taxon>Metallosphaera</taxon>
    </lineage>
</organism>
<gene>
    <name evidence="1" type="ordered locus">Mcup_1128</name>
</gene>
<reference evidence="1 2" key="1">
    <citation type="journal article" date="2011" name="J. Bacteriol.">
        <title>Complete genome sequence of Metallosphaera cuprina, a metal sulfide-oxidizing archaeon from a hot spring.</title>
        <authorList>
            <person name="Liu L.J."/>
            <person name="You X.Y."/>
            <person name="Zheng H."/>
            <person name="Wang S."/>
            <person name="Jiang C.Y."/>
            <person name="Liu S.J."/>
        </authorList>
    </citation>
    <scope>NUCLEOTIDE SEQUENCE [LARGE SCALE GENOMIC DNA]</scope>
    <source>
        <strain evidence="1 2">Ar-4</strain>
    </source>
</reference>
<evidence type="ECO:0000313" key="1">
    <source>
        <dbReference type="EMBL" id="AEB95233.1"/>
    </source>
</evidence>
<protein>
    <submittedName>
        <fullName evidence="1">Uncharacterized protein</fullName>
    </submittedName>
</protein>
<dbReference type="KEGG" id="mcn:Mcup_1128"/>
<dbReference type="AlphaFoldDB" id="F4G335"/>
<dbReference type="PATRIC" id="fig|1006006.8.peg.1123"/>